<dbReference type="RefSeq" id="WP_311578132.1">
    <property type="nucleotide sequence ID" value="NZ_JAVRIF010000002.1"/>
</dbReference>
<feature type="transmembrane region" description="Helical" evidence="1">
    <location>
        <begin position="83"/>
        <end position="103"/>
    </location>
</feature>
<accession>A0ABU2ZZ10</accession>
<keyword evidence="1" id="KW-0472">Membrane</keyword>
<keyword evidence="1" id="KW-1133">Transmembrane helix</keyword>
<keyword evidence="1" id="KW-0812">Transmembrane</keyword>
<feature type="transmembrane region" description="Helical" evidence="1">
    <location>
        <begin position="12"/>
        <end position="37"/>
    </location>
</feature>
<organism evidence="2 3">
    <name type="scientific">Thalassotalea castellviae</name>
    <dbReference type="NCBI Taxonomy" id="3075612"/>
    <lineage>
        <taxon>Bacteria</taxon>
        <taxon>Pseudomonadati</taxon>
        <taxon>Pseudomonadota</taxon>
        <taxon>Gammaproteobacteria</taxon>
        <taxon>Alteromonadales</taxon>
        <taxon>Colwelliaceae</taxon>
        <taxon>Thalassotalea</taxon>
    </lineage>
</organism>
<evidence type="ECO:0000313" key="2">
    <source>
        <dbReference type="EMBL" id="MDT0602939.1"/>
    </source>
</evidence>
<name>A0ABU2ZZ10_9GAMM</name>
<evidence type="ECO:0000256" key="1">
    <source>
        <dbReference type="SAM" id="Phobius"/>
    </source>
</evidence>
<reference evidence="2 3" key="1">
    <citation type="submission" date="2023-09" db="EMBL/GenBank/DDBJ databases">
        <authorList>
            <person name="Rey-Velasco X."/>
        </authorList>
    </citation>
    <scope>NUCLEOTIDE SEQUENCE [LARGE SCALE GENOMIC DNA]</scope>
    <source>
        <strain evidence="2 3">W431</strain>
    </source>
</reference>
<keyword evidence="3" id="KW-1185">Reference proteome</keyword>
<proteinExistence type="predicted"/>
<evidence type="ECO:0008006" key="4">
    <source>
        <dbReference type="Google" id="ProtNLM"/>
    </source>
</evidence>
<dbReference type="Proteomes" id="UP001266357">
    <property type="component" value="Unassembled WGS sequence"/>
</dbReference>
<sequence>MSQTKNTLHSATIYQALYLTNLLLLPGVSFLLLLWLFNKNRHPKDWHRIHLYRSIQLSIIAGVLLVLVPLIVVYGGSEFEASVMVMLVYFVTIHALLVLLGMLNISRAMAKKLPLF</sequence>
<feature type="transmembrane region" description="Helical" evidence="1">
    <location>
        <begin position="57"/>
        <end position="77"/>
    </location>
</feature>
<evidence type="ECO:0000313" key="3">
    <source>
        <dbReference type="Proteomes" id="UP001266357"/>
    </source>
</evidence>
<dbReference type="EMBL" id="JAVRIF010000002">
    <property type="protein sequence ID" value="MDT0602939.1"/>
    <property type="molecule type" value="Genomic_DNA"/>
</dbReference>
<protein>
    <recommendedName>
        <fullName evidence="4">DUF4870 domain-containing protein</fullName>
    </recommendedName>
</protein>
<comment type="caution">
    <text evidence="2">The sequence shown here is derived from an EMBL/GenBank/DDBJ whole genome shotgun (WGS) entry which is preliminary data.</text>
</comment>
<gene>
    <name evidence="2" type="ORF">RM573_04985</name>
</gene>